<evidence type="ECO:0000256" key="3">
    <source>
        <dbReference type="ARBA" id="ARBA00022692"/>
    </source>
</evidence>
<evidence type="ECO:0000256" key="4">
    <source>
        <dbReference type="ARBA" id="ARBA00022989"/>
    </source>
</evidence>
<evidence type="ECO:0000256" key="2">
    <source>
        <dbReference type="ARBA" id="ARBA00022475"/>
    </source>
</evidence>
<sequence length="486" mass="53564">MVKAHAHGIEGEVPVSDWSALVASGAALGVFAFAVYSAGHAVIYKRDTRAVIAWVGLIMLLPLLGSVLYWLLGVNRIARTARALRPQAGTREPAPMDGALLVPERWQRLARAGDALSPFNLTPGNRIQPLFGGNEAYPAMLQAIGQAQRQISLSTYIFDFDPTGETFIRALGEAAARGVAVRVLIDGVGARYSRRSAVRALRQMGVDAQLFLPMHLPRSLGAINLRNHRKLLVADGCLGFTGGMNIREGHRRSDADRGAIRDLHFQVEGPVVAHMQTLFCEDWHFVCGETLEGEAFFPPLPHVGPALARGVVDGPDEHRDPLRQLIHTALAEARERVVLMTPYFLPDEVLISALNAAALRGVRVDILLPGRNNQILVHWASQALHWQLLERGCRIAFSPPPFDHTKLLVVDAQWVLLGSSNWDPRSLRLNFEFDMECYDADLARSLTEWADGRLAGARQVTLEEVDARSLPVRLRDGVARLMTPYL</sequence>
<dbReference type="InterPro" id="IPR025202">
    <property type="entry name" value="PLD-like_dom"/>
</dbReference>
<feature type="transmembrane region" description="Helical" evidence="6">
    <location>
        <begin position="20"/>
        <end position="39"/>
    </location>
</feature>
<dbReference type="Pfam" id="PF13396">
    <property type="entry name" value="PLDc_N"/>
    <property type="match status" value="1"/>
</dbReference>
<proteinExistence type="predicted"/>
<evidence type="ECO:0000256" key="6">
    <source>
        <dbReference type="SAM" id="Phobius"/>
    </source>
</evidence>
<evidence type="ECO:0000313" key="9">
    <source>
        <dbReference type="Proteomes" id="UP000199556"/>
    </source>
</evidence>
<evidence type="ECO:0000256" key="1">
    <source>
        <dbReference type="ARBA" id="ARBA00004651"/>
    </source>
</evidence>
<dbReference type="GO" id="GO:0008808">
    <property type="term" value="F:cardiolipin synthase activity"/>
    <property type="evidence" value="ECO:0007669"/>
    <property type="project" value="TreeGrafter"/>
</dbReference>
<dbReference type="STRING" id="195064.SAMN05421721_10681"/>
<dbReference type="Pfam" id="PF13091">
    <property type="entry name" value="PLDc_2"/>
    <property type="match status" value="2"/>
</dbReference>
<keyword evidence="9" id="KW-1185">Reference proteome</keyword>
<dbReference type="InterPro" id="IPR001736">
    <property type="entry name" value="PLipase_D/transphosphatidylase"/>
</dbReference>
<dbReference type="Gene3D" id="3.30.870.10">
    <property type="entry name" value="Endonuclease Chain A"/>
    <property type="match status" value="2"/>
</dbReference>
<feature type="transmembrane region" description="Helical" evidence="6">
    <location>
        <begin position="51"/>
        <end position="72"/>
    </location>
</feature>
<gene>
    <name evidence="8" type="ORF">SAMN05421721_10681</name>
</gene>
<dbReference type="OrthoDB" id="9762009at2"/>
<dbReference type="PANTHER" id="PTHR21248:SF22">
    <property type="entry name" value="PHOSPHOLIPASE D"/>
    <property type="match status" value="1"/>
</dbReference>
<dbReference type="CDD" id="cd09163">
    <property type="entry name" value="PLDc_CLS_unchar2_2"/>
    <property type="match status" value="1"/>
</dbReference>
<reference evidence="8 9" key="1">
    <citation type="submission" date="2016-10" db="EMBL/GenBank/DDBJ databases">
        <authorList>
            <person name="de Groot N.N."/>
        </authorList>
    </citation>
    <scope>NUCLEOTIDE SEQUENCE [LARGE SCALE GENOMIC DNA]</scope>
    <source>
        <strain evidence="8 9">DSM 4180</strain>
    </source>
</reference>
<dbReference type="GO" id="GO:0005886">
    <property type="term" value="C:plasma membrane"/>
    <property type="evidence" value="ECO:0007669"/>
    <property type="project" value="UniProtKB-SubCell"/>
</dbReference>
<evidence type="ECO:0000256" key="5">
    <source>
        <dbReference type="ARBA" id="ARBA00023136"/>
    </source>
</evidence>
<dbReference type="EMBL" id="FOUO01000006">
    <property type="protein sequence ID" value="SFM46220.1"/>
    <property type="molecule type" value="Genomic_DNA"/>
</dbReference>
<name>A0A1I4R2Q3_ECTMO</name>
<dbReference type="CDD" id="cd09157">
    <property type="entry name" value="PLDc_CLS_unchar2_1"/>
    <property type="match status" value="1"/>
</dbReference>
<keyword evidence="2" id="KW-1003">Cell membrane</keyword>
<comment type="subcellular location">
    <subcellularLocation>
        <location evidence="1">Cell membrane</location>
        <topology evidence="1">Multi-pass membrane protein</topology>
    </subcellularLocation>
</comment>
<dbReference type="AlphaFoldDB" id="A0A1I4R2Q3"/>
<dbReference type="PANTHER" id="PTHR21248">
    <property type="entry name" value="CARDIOLIPIN SYNTHASE"/>
    <property type="match status" value="1"/>
</dbReference>
<dbReference type="Proteomes" id="UP000199556">
    <property type="component" value="Unassembled WGS sequence"/>
</dbReference>
<evidence type="ECO:0000313" key="8">
    <source>
        <dbReference type="EMBL" id="SFM46220.1"/>
    </source>
</evidence>
<organism evidence="8 9">
    <name type="scientific">Ectothiorhodospira mobilis</name>
    <dbReference type="NCBI Taxonomy" id="195064"/>
    <lineage>
        <taxon>Bacteria</taxon>
        <taxon>Pseudomonadati</taxon>
        <taxon>Pseudomonadota</taxon>
        <taxon>Gammaproteobacteria</taxon>
        <taxon>Chromatiales</taxon>
        <taxon>Ectothiorhodospiraceae</taxon>
        <taxon>Ectothiorhodospira</taxon>
    </lineage>
</organism>
<feature type="domain" description="PLD phosphodiesterase" evidence="7">
    <location>
        <begin position="223"/>
        <end position="250"/>
    </location>
</feature>
<feature type="domain" description="PLD phosphodiesterase" evidence="7">
    <location>
        <begin position="404"/>
        <end position="426"/>
    </location>
</feature>
<protein>
    <submittedName>
        <fullName evidence="8">Cardiolipin synthetase 2</fullName>
    </submittedName>
</protein>
<keyword evidence="3 6" id="KW-0812">Transmembrane</keyword>
<dbReference type="RefSeq" id="WP_090484635.1">
    <property type="nucleotide sequence ID" value="NZ_FOUO01000006.1"/>
</dbReference>
<dbReference type="PROSITE" id="PS50035">
    <property type="entry name" value="PLD"/>
    <property type="match status" value="2"/>
</dbReference>
<dbReference type="SUPFAM" id="SSF56024">
    <property type="entry name" value="Phospholipase D/nuclease"/>
    <property type="match status" value="2"/>
</dbReference>
<evidence type="ECO:0000259" key="7">
    <source>
        <dbReference type="PROSITE" id="PS50035"/>
    </source>
</evidence>
<dbReference type="SMART" id="SM00155">
    <property type="entry name" value="PLDc"/>
    <property type="match status" value="2"/>
</dbReference>
<dbReference type="GO" id="GO:0032049">
    <property type="term" value="P:cardiolipin biosynthetic process"/>
    <property type="evidence" value="ECO:0007669"/>
    <property type="project" value="UniProtKB-ARBA"/>
</dbReference>
<accession>A0A1I4R2Q3</accession>
<keyword evidence="4 6" id="KW-1133">Transmembrane helix</keyword>
<keyword evidence="5 6" id="KW-0472">Membrane</keyword>
<dbReference type="InterPro" id="IPR027379">
    <property type="entry name" value="CLS_N"/>
</dbReference>